<keyword evidence="2" id="KW-1185">Reference proteome</keyword>
<name>A0ACC2V002_9TREE</name>
<protein>
    <submittedName>
        <fullName evidence="1">Uncharacterized protein</fullName>
    </submittedName>
</protein>
<gene>
    <name evidence="1" type="ORF">QFC20_007368</name>
</gene>
<sequence length="210" mass="24082">MTTLVMEPIIEKWVAFEKEFKEFKELVSAPTRPLTLEETQSLQRIDELHDLCVYTGSCLTTDWGRFLGQQGHFGHKVRWIETCFQALDDPAGALPVPAEYLSKWKKVSDCWSRACGAIYGSRYGNGIQFTRYTKCDNQPWTAKEFRTLRLRGRAQTFTVNLHRLMKKVKVVYLRELRRGFLLNATATSMAANSPVSPIEKKVEARAGELD</sequence>
<comment type="caution">
    <text evidence="1">The sequence shown here is derived from an EMBL/GenBank/DDBJ whole genome shotgun (WGS) entry which is preliminary data.</text>
</comment>
<evidence type="ECO:0000313" key="1">
    <source>
        <dbReference type="EMBL" id="KAJ9092413.1"/>
    </source>
</evidence>
<proteinExistence type="predicted"/>
<reference evidence="1" key="1">
    <citation type="submission" date="2023-04" db="EMBL/GenBank/DDBJ databases">
        <title>Draft Genome sequencing of Naganishia species isolated from polar environments using Oxford Nanopore Technology.</title>
        <authorList>
            <person name="Leo P."/>
            <person name="Venkateswaran K."/>
        </authorList>
    </citation>
    <scope>NUCLEOTIDE SEQUENCE</scope>
    <source>
        <strain evidence="1">MNA-CCFEE 5262</strain>
    </source>
</reference>
<evidence type="ECO:0000313" key="2">
    <source>
        <dbReference type="Proteomes" id="UP001230649"/>
    </source>
</evidence>
<accession>A0ACC2V002</accession>
<dbReference type="Proteomes" id="UP001230649">
    <property type="component" value="Unassembled WGS sequence"/>
</dbReference>
<organism evidence="1 2">
    <name type="scientific">Naganishia adeliensis</name>
    <dbReference type="NCBI Taxonomy" id="92952"/>
    <lineage>
        <taxon>Eukaryota</taxon>
        <taxon>Fungi</taxon>
        <taxon>Dikarya</taxon>
        <taxon>Basidiomycota</taxon>
        <taxon>Agaricomycotina</taxon>
        <taxon>Tremellomycetes</taxon>
        <taxon>Filobasidiales</taxon>
        <taxon>Filobasidiaceae</taxon>
        <taxon>Naganishia</taxon>
    </lineage>
</organism>
<dbReference type="EMBL" id="JASBWS010000174">
    <property type="protein sequence ID" value="KAJ9092413.1"/>
    <property type="molecule type" value="Genomic_DNA"/>
</dbReference>